<sequence>MRASHMPSALPTLLLLCPAGAFVTLPPLRAAHVAPRPAAVHAKAGGGLRLLEWIPSQKLLVGTAKFTWTTLWKTMISELAPQSPDGEYVRPAPQRGSGARWPANKPMVAGRYHVYVGNPCPWCHRVSITLALRGLDGAVGLTRLANDPERASRGGWCFDDSAPDPLVGAADLKAVYDAVTPGGAYEGRCTAPLLVDLQDGEIISNESADIIRMLNEFDEPAGSSAATVDLYPAELAAAIDETNAWTYELVNNGVYRCGFATQQAAYEAAERDVHAGLRRCEEALAGSRFLCGSRVSEADVRLLPTVVRFDGVYAPFFRCGRFQVRSDYPRLQRWCGEMLRLTGPGLFDLDDARRGYYTDLFPLNPGGIVPAGPSPADLGWPSGGEAVAERDESAFARKRVAVEAAE</sequence>
<keyword evidence="1" id="KW-0732">Signal</keyword>
<feature type="domain" description="GST C-terminal" evidence="2">
    <location>
        <begin position="232"/>
        <end position="360"/>
    </location>
</feature>
<dbReference type="PROSITE" id="PS50405">
    <property type="entry name" value="GST_CTER"/>
    <property type="match status" value="1"/>
</dbReference>
<feature type="chain" id="PRO_5030160914" description="GST C-terminal domain-containing protein" evidence="1">
    <location>
        <begin position="22"/>
        <end position="406"/>
    </location>
</feature>
<name>A0A6V2L303_EMIHU</name>
<feature type="signal peptide" evidence="1">
    <location>
        <begin position="1"/>
        <end position="21"/>
    </location>
</feature>
<dbReference type="AlphaFoldDB" id="A0A6V2L303"/>
<reference evidence="3" key="1">
    <citation type="submission" date="2021-01" db="EMBL/GenBank/DDBJ databases">
        <authorList>
            <person name="Corre E."/>
            <person name="Pelletier E."/>
            <person name="Niang G."/>
            <person name="Scheremetjew M."/>
            <person name="Finn R."/>
            <person name="Kale V."/>
            <person name="Holt S."/>
            <person name="Cochrane G."/>
            <person name="Meng A."/>
            <person name="Brown T."/>
            <person name="Cohen L."/>
        </authorList>
    </citation>
    <scope>NUCLEOTIDE SEQUENCE</scope>
    <source>
        <strain evidence="3">379</strain>
    </source>
</reference>
<dbReference type="SUPFAM" id="SSF52833">
    <property type="entry name" value="Thioredoxin-like"/>
    <property type="match status" value="1"/>
</dbReference>
<proteinExistence type="predicted"/>
<dbReference type="GO" id="GO:0005737">
    <property type="term" value="C:cytoplasm"/>
    <property type="evidence" value="ECO:0007669"/>
    <property type="project" value="TreeGrafter"/>
</dbReference>
<dbReference type="Pfam" id="PF13409">
    <property type="entry name" value="GST_N_2"/>
    <property type="match status" value="1"/>
</dbReference>
<dbReference type="Gene3D" id="3.40.30.10">
    <property type="entry name" value="Glutaredoxin"/>
    <property type="match status" value="1"/>
</dbReference>
<dbReference type="CDD" id="cd03190">
    <property type="entry name" value="GST_C_Omega_like"/>
    <property type="match status" value="1"/>
</dbReference>
<dbReference type="InterPro" id="IPR036282">
    <property type="entry name" value="Glutathione-S-Trfase_C_sf"/>
</dbReference>
<dbReference type="GO" id="GO:0004364">
    <property type="term" value="F:glutathione transferase activity"/>
    <property type="evidence" value="ECO:0007669"/>
    <property type="project" value="InterPro"/>
</dbReference>
<dbReference type="InterPro" id="IPR016639">
    <property type="entry name" value="GST_Omega/GSH"/>
</dbReference>
<dbReference type="PANTHER" id="PTHR32419:SF6">
    <property type="entry name" value="GLUTATHIONE S-TRANSFERASE OMEGA-LIKE 1-RELATED"/>
    <property type="match status" value="1"/>
</dbReference>
<evidence type="ECO:0000256" key="1">
    <source>
        <dbReference type="SAM" id="SignalP"/>
    </source>
</evidence>
<evidence type="ECO:0000313" key="3">
    <source>
        <dbReference type="EMBL" id="CAE0522541.1"/>
    </source>
</evidence>
<dbReference type="InterPro" id="IPR004045">
    <property type="entry name" value="Glutathione_S-Trfase_N"/>
</dbReference>
<dbReference type="Gene3D" id="1.20.1050.10">
    <property type="match status" value="1"/>
</dbReference>
<dbReference type="PANTHER" id="PTHR32419">
    <property type="entry name" value="GLUTATHIONYL-HYDROQUINONE REDUCTASE"/>
    <property type="match status" value="1"/>
</dbReference>
<dbReference type="Pfam" id="PF13410">
    <property type="entry name" value="GST_C_2"/>
    <property type="match status" value="1"/>
</dbReference>
<accession>A0A6V2L303</accession>
<dbReference type="InterPro" id="IPR047047">
    <property type="entry name" value="GST_Omega-like_C"/>
</dbReference>
<dbReference type="EMBL" id="HBIR01001908">
    <property type="protein sequence ID" value="CAE0522541.1"/>
    <property type="molecule type" value="Transcribed_RNA"/>
</dbReference>
<evidence type="ECO:0000259" key="2">
    <source>
        <dbReference type="PROSITE" id="PS50405"/>
    </source>
</evidence>
<dbReference type="InterPro" id="IPR010987">
    <property type="entry name" value="Glutathione-S-Trfase_C-like"/>
</dbReference>
<protein>
    <recommendedName>
        <fullName evidence="2">GST C-terminal domain-containing protein</fullName>
    </recommendedName>
</protein>
<dbReference type="SUPFAM" id="SSF47616">
    <property type="entry name" value="GST C-terminal domain-like"/>
    <property type="match status" value="1"/>
</dbReference>
<gene>
    <name evidence="3" type="ORF">EHUX00137_LOCUS1307</name>
</gene>
<dbReference type="InterPro" id="IPR036249">
    <property type="entry name" value="Thioredoxin-like_sf"/>
</dbReference>
<organism evidence="3">
    <name type="scientific">Emiliania huxleyi</name>
    <name type="common">Coccolithophore</name>
    <name type="synonym">Pontosphaera huxleyi</name>
    <dbReference type="NCBI Taxonomy" id="2903"/>
    <lineage>
        <taxon>Eukaryota</taxon>
        <taxon>Haptista</taxon>
        <taxon>Haptophyta</taxon>
        <taxon>Prymnesiophyceae</taxon>
        <taxon>Isochrysidales</taxon>
        <taxon>Noelaerhabdaceae</taxon>
        <taxon>Emiliania</taxon>
    </lineage>
</organism>